<dbReference type="Proteomes" id="UP000318825">
    <property type="component" value="Unassembled WGS sequence"/>
</dbReference>
<dbReference type="AlphaFoldDB" id="A0A4Y3WCC7"/>
<proteinExistence type="predicted"/>
<name>A0A4Y3WCC7_NITWI</name>
<dbReference type="EMBL" id="BJNF01000071">
    <property type="protein sequence ID" value="GEC16584.1"/>
    <property type="molecule type" value="Genomic_DNA"/>
</dbReference>
<comment type="caution">
    <text evidence="2">The sequence shown here is derived from an EMBL/GenBank/DDBJ whole genome shotgun (WGS) entry which is preliminary data.</text>
</comment>
<organism evidence="2 3">
    <name type="scientific">Nitrobacter winogradskyi</name>
    <name type="common">Nitrobacter agilis</name>
    <dbReference type="NCBI Taxonomy" id="913"/>
    <lineage>
        <taxon>Bacteria</taxon>
        <taxon>Pseudomonadati</taxon>
        <taxon>Pseudomonadota</taxon>
        <taxon>Alphaproteobacteria</taxon>
        <taxon>Hyphomicrobiales</taxon>
        <taxon>Nitrobacteraceae</taxon>
        <taxon>Nitrobacter</taxon>
    </lineage>
</organism>
<evidence type="ECO:0000256" key="1">
    <source>
        <dbReference type="SAM" id="MobiDB-lite"/>
    </source>
</evidence>
<accession>A0A4Y3WCC7</accession>
<feature type="region of interest" description="Disordered" evidence="1">
    <location>
        <begin position="46"/>
        <end position="83"/>
    </location>
</feature>
<evidence type="ECO:0000313" key="3">
    <source>
        <dbReference type="Proteomes" id="UP000318825"/>
    </source>
</evidence>
<gene>
    <name evidence="2" type="ORF">NWI01_24760</name>
</gene>
<sequence>MVTVMTMPLLPRLHTHIRRTQIDIDHASRRAEAGLALQAQRLQRDRIAGTADQQVRTDPDADRRVRSDSAEMASQRTAAQPAARRMDYPCEAGLLSDAKIKAKALDARDVRFRRRSGAATEDALKFRCRTNDIAYMLAAFAFEDAGLNPMMLILGLGARNRRDEGHGGRSEKFWEVHE</sequence>
<protein>
    <submittedName>
        <fullName evidence="2">Uncharacterized protein</fullName>
    </submittedName>
</protein>
<reference evidence="2 3" key="1">
    <citation type="submission" date="2019-06" db="EMBL/GenBank/DDBJ databases">
        <title>Whole genome shotgun sequence of Nitrobacter winogradskyi NBRC 14297.</title>
        <authorList>
            <person name="Hosoyama A."/>
            <person name="Uohara A."/>
            <person name="Ohji S."/>
            <person name="Ichikawa N."/>
        </authorList>
    </citation>
    <scope>NUCLEOTIDE SEQUENCE [LARGE SCALE GENOMIC DNA]</scope>
    <source>
        <strain evidence="2 3">NBRC 14297</strain>
    </source>
</reference>
<feature type="compositionally biased region" description="Basic and acidic residues" evidence="1">
    <location>
        <begin position="55"/>
        <end position="69"/>
    </location>
</feature>
<evidence type="ECO:0000313" key="2">
    <source>
        <dbReference type="EMBL" id="GEC16584.1"/>
    </source>
</evidence>